<comment type="similarity">
    <text evidence="1">Belongs to the DinB family.</text>
</comment>
<feature type="binding site" evidence="3">
    <location>
        <position position="136"/>
    </location>
    <ligand>
        <name>a divalent metal cation</name>
        <dbReference type="ChEBI" id="CHEBI:60240"/>
    </ligand>
</feature>
<reference evidence="7" key="3">
    <citation type="journal article" date="2019" name="Int. J. Syst. Evol. Microbiol.">
        <title>The Global Catalogue of Microorganisms (GCM) 10K type strain sequencing project: providing services to taxonomists for standard genome sequencing and annotation.</title>
        <authorList>
            <consortium name="The Broad Institute Genomics Platform"/>
            <consortium name="The Broad Institute Genome Sequencing Center for Infectious Disease"/>
            <person name="Wu L."/>
            <person name="Ma J."/>
        </authorList>
    </citation>
    <scope>NUCLEOTIDE SEQUENCE [LARGE SCALE GENOMIC DNA]</scope>
    <source>
        <strain evidence="7">KCTC 62575</strain>
    </source>
</reference>
<evidence type="ECO:0000256" key="1">
    <source>
        <dbReference type="ARBA" id="ARBA00008635"/>
    </source>
</evidence>
<dbReference type="AlphaFoldDB" id="A0A371YMH8"/>
<reference evidence="5 6" key="2">
    <citation type="submission" date="2018-08" db="EMBL/GenBank/DDBJ databases">
        <title>The draft genome of Acinetobacter sichuanensis strain WCHAc060041.</title>
        <authorList>
            <person name="Qin J."/>
            <person name="Feng Y."/>
            <person name="Zong Z."/>
        </authorList>
    </citation>
    <scope>NUCLEOTIDE SEQUENCE [LARGE SCALE GENOMIC DNA]</scope>
    <source>
        <strain evidence="5 6">WCHAc060041</strain>
    </source>
</reference>
<keyword evidence="7" id="KW-1185">Reference proteome</keyword>
<dbReference type="PANTHER" id="PTHR37302">
    <property type="entry name" value="SLR1116 PROTEIN"/>
    <property type="match status" value="1"/>
</dbReference>
<reference evidence="4" key="1">
    <citation type="journal article" date="2014" name="Int. J. Syst. Evol. Microbiol.">
        <title>Complete genome of a new Firmicutes species belonging to the dominant human colonic microbiota ('Ruminococcus bicirculans') reveals two chromosomes and a selective capacity to utilize plant glucans.</title>
        <authorList>
            <consortium name="NISC Comparative Sequencing Program"/>
            <person name="Wegmann U."/>
            <person name="Louis P."/>
            <person name="Goesmann A."/>
            <person name="Henrissat B."/>
            <person name="Duncan S.H."/>
            <person name="Flint H.J."/>
        </authorList>
    </citation>
    <scope>NUCLEOTIDE SEQUENCE</scope>
    <source>
        <strain evidence="4">KCTC 62575</strain>
    </source>
</reference>
<dbReference type="OrthoDB" id="9807509at2"/>
<accession>A0A371YMH8</accession>
<organism evidence="5 6">
    <name type="scientific">Acinetobacter sichuanensis</name>
    <dbReference type="NCBI Taxonomy" id="2136183"/>
    <lineage>
        <taxon>Bacteria</taxon>
        <taxon>Pseudomonadati</taxon>
        <taxon>Pseudomonadota</taxon>
        <taxon>Gammaproteobacteria</taxon>
        <taxon>Moraxellales</taxon>
        <taxon>Moraxellaceae</taxon>
        <taxon>Acinetobacter</taxon>
    </lineage>
</organism>
<feature type="binding site" evidence="3">
    <location>
        <position position="140"/>
    </location>
    <ligand>
        <name>a divalent metal cation</name>
        <dbReference type="ChEBI" id="CHEBI:60240"/>
    </ligand>
</feature>
<sequence>MINSKENLLLLAQYNVWATQRLVEALESVSDQHFYQDTGLFFNSIFGTLNHLLLGEHRLWYARFALNQSPVSALNQIVHSDRNLLLNDLRQKSNHWMIWLNQLDQSVLQGNLNYKTALGQAMCLPFAATLLHVFNHGTHHRGQITAAMTALGYGCPELDLVYMLVELQAE</sequence>
<dbReference type="Pfam" id="PF05163">
    <property type="entry name" value="DinB"/>
    <property type="match status" value="1"/>
</dbReference>
<feature type="binding site" evidence="3">
    <location>
        <position position="51"/>
    </location>
    <ligand>
        <name>a divalent metal cation</name>
        <dbReference type="ChEBI" id="CHEBI:60240"/>
    </ligand>
</feature>
<name>A0A371YMH8_9GAMM</name>
<dbReference type="RefSeq" id="WP_107009293.1">
    <property type="nucleotide sequence ID" value="NZ_JBHRSF010000015.1"/>
</dbReference>
<dbReference type="Proteomes" id="UP000240957">
    <property type="component" value="Unassembled WGS sequence"/>
</dbReference>
<keyword evidence="2 3" id="KW-0479">Metal-binding</keyword>
<dbReference type="GO" id="GO:0046872">
    <property type="term" value="F:metal ion binding"/>
    <property type="evidence" value="ECO:0007669"/>
    <property type="project" value="UniProtKB-KW"/>
</dbReference>
<dbReference type="PANTHER" id="PTHR37302:SF1">
    <property type="entry name" value="PROTEIN DINB"/>
    <property type="match status" value="1"/>
</dbReference>
<dbReference type="EMBL" id="PYIX02000030">
    <property type="protein sequence ID" value="RFC82642.1"/>
    <property type="molecule type" value="Genomic_DNA"/>
</dbReference>
<dbReference type="SUPFAM" id="SSF109854">
    <property type="entry name" value="DinB/YfiT-like putative metalloenzymes"/>
    <property type="match status" value="1"/>
</dbReference>
<comment type="caution">
    <text evidence="5">The sequence shown here is derived from an EMBL/GenBank/DDBJ whole genome shotgun (WGS) entry which is preliminary data.</text>
</comment>
<evidence type="ECO:0000313" key="7">
    <source>
        <dbReference type="Proteomes" id="UP001595455"/>
    </source>
</evidence>
<evidence type="ECO:0000256" key="3">
    <source>
        <dbReference type="PIRSR" id="PIRSR607837-1"/>
    </source>
</evidence>
<evidence type="ECO:0000313" key="4">
    <source>
        <dbReference type="EMBL" id="MFC2995106.1"/>
    </source>
</evidence>
<dbReference type="InterPro" id="IPR007837">
    <property type="entry name" value="DinB"/>
</dbReference>
<proteinExistence type="inferred from homology"/>
<evidence type="ECO:0000256" key="2">
    <source>
        <dbReference type="ARBA" id="ARBA00022723"/>
    </source>
</evidence>
<protein>
    <submittedName>
        <fullName evidence="5">Damage-inducible protein DinB</fullName>
    </submittedName>
    <submittedName>
        <fullName evidence="4">DinB family protein</fullName>
    </submittedName>
</protein>
<dbReference type="InterPro" id="IPR034660">
    <property type="entry name" value="DinB/YfiT-like"/>
</dbReference>
<dbReference type="Gene3D" id="1.20.120.450">
    <property type="entry name" value="dinb family like domain"/>
    <property type="match status" value="1"/>
</dbReference>
<dbReference type="Proteomes" id="UP001595455">
    <property type="component" value="Unassembled WGS sequence"/>
</dbReference>
<gene>
    <name evidence="4" type="ORF">ACFODO_07435</name>
    <name evidence="5" type="ORF">C9E89_015700</name>
</gene>
<dbReference type="EMBL" id="JBHRSF010000015">
    <property type="protein sequence ID" value="MFC2995106.1"/>
    <property type="molecule type" value="Genomic_DNA"/>
</dbReference>
<evidence type="ECO:0000313" key="5">
    <source>
        <dbReference type="EMBL" id="RFC82642.1"/>
    </source>
</evidence>
<reference evidence="4" key="4">
    <citation type="submission" date="2024-09" db="EMBL/GenBank/DDBJ databases">
        <authorList>
            <person name="Sun Q."/>
            <person name="Mori K."/>
        </authorList>
    </citation>
    <scope>NUCLEOTIDE SEQUENCE</scope>
    <source>
        <strain evidence="4">KCTC 62575</strain>
    </source>
</reference>
<evidence type="ECO:0000313" key="6">
    <source>
        <dbReference type="Proteomes" id="UP000240957"/>
    </source>
</evidence>